<reference evidence="1 2" key="1">
    <citation type="submission" date="2020-08" db="EMBL/GenBank/DDBJ databases">
        <title>Genomic Encyclopedia of Type Strains, Phase IV (KMG-IV): sequencing the most valuable type-strain genomes for metagenomic binning, comparative biology and taxonomic classification.</title>
        <authorList>
            <person name="Goeker M."/>
        </authorList>
    </citation>
    <scope>NUCLEOTIDE SEQUENCE [LARGE SCALE GENOMIC DNA]</scope>
    <source>
        <strain evidence="1 2">DSM 26287</strain>
    </source>
</reference>
<gene>
    <name evidence="1" type="ORF">HNQ55_003339</name>
</gene>
<accession>A0A7X0NK60</accession>
<dbReference type="Proteomes" id="UP000537141">
    <property type="component" value="Unassembled WGS sequence"/>
</dbReference>
<dbReference type="RefSeq" id="WP_221435267.1">
    <property type="nucleotide sequence ID" value="NZ_JACHHU010000036.1"/>
</dbReference>
<dbReference type="AlphaFoldDB" id="A0A7X0NK60"/>
<name>A0A7X0NK60_9GAMM</name>
<evidence type="ECO:0000313" key="2">
    <source>
        <dbReference type="Proteomes" id="UP000537141"/>
    </source>
</evidence>
<protein>
    <submittedName>
        <fullName evidence="1">Uncharacterized protein</fullName>
    </submittedName>
</protein>
<organism evidence="1 2">
    <name type="scientific">Thalassotalea piscium</name>
    <dbReference type="NCBI Taxonomy" id="1230533"/>
    <lineage>
        <taxon>Bacteria</taxon>
        <taxon>Pseudomonadati</taxon>
        <taxon>Pseudomonadota</taxon>
        <taxon>Gammaproteobacteria</taxon>
        <taxon>Alteromonadales</taxon>
        <taxon>Colwelliaceae</taxon>
        <taxon>Thalassotalea</taxon>
    </lineage>
</organism>
<keyword evidence="2" id="KW-1185">Reference proteome</keyword>
<evidence type="ECO:0000313" key="1">
    <source>
        <dbReference type="EMBL" id="MBB6544806.1"/>
    </source>
</evidence>
<dbReference type="EMBL" id="JACHHU010000036">
    <property type="protein sequence ID" value="MBB6544806.1"/>
    <property type="molecule type" value="Genomic_DNA"/>
</dbReference>
<sequence length="88" mass="10159">MTMIITLEQRIAKIKTLEDVDIELTRAKKYAMGFRTKAKNASTLAEKLALGEKQKQAEKVLRQLRMAIWDIEDDIRPCNAFCVTARFK</sequence>
<comment type="caution">
    <text evidence="1">The sequence shown here is derived from an EMBL/GenBank/DDBJ whole genome shotgun (WGS) entry which is preliminary data.</text>
</comment>
<proteinExistence type="predicted"/>